<reference evidence="2 3" key="1">
    <citation type="journal article" date="2024" name="Genome Biol. Evol.">
        <title>Chromosome-level genome assembly of the viviparous eelpout Zoarces viviparus.</title>
        <authorList>
            <person name="Fuhrmann N."/>
            <person name="Brasseur M.V."/>
            <person name="Bakowski C.E."/>
            <person name="Podsiadlowski L."/>
            <person name="Prost S."/>
            <person name="Krehenwinkel H."/>
            <person name="Mayer C."/>
        </authorList>
    </citation>
    <scope>NUCLEOTIDE SEQUENCE [LARGE SCALE GENOMIC DNA]</scope>
    <source>
        <strain evidence="2">NO-MEL_2022_Ind0_liver</strain>
    </source>
</reference>
<organism evidence="2 3">
    <name type="scientific">Zoarces viviparus</name>
    <name type="common">Viviparous eelpout</name>
    <name type="synonym">Blennius viviparus</name>
    <dbReference type="NCBI Taxonomy" id="48416"/>
    <lineage>
        <taxon>Eukaryota</taxon>
        <taxon>Metazoa</taxon>
        <taxon>Chordata</taxon>
        <taxon>Craniata</taxon>
        <taxon>Vertebrata</taxon>
        <taxon>Euteleostomi</taxon>
        <taxon>Actinopterygii</taxon>
        <taxon>Neopterygii</taxon>
        <taxon>Teleostei</taxon>
        <taxon>Neoteleostei</taxon>
        <taxon>Acanthomorphata</taxon>
        <taxon>Eupercaria</taxon>
        <taxon>Perciformes</taxon>
        <taxon>Cottioidei</taxon>
        <taxon>Zoarcales</taxon>
        <taxon>Zoarcidae</taxon>
        <taxon>Zoarcinae</taxon>
        <taxon>Zoarces</taxon>
    </lineage>
</organism>
<proteinExistence type="predicted"/>
<dbReference type="EMBL" id="JBCEZU010000100">
    <property type="protein sequence ID" value="KAK9529947.1"/>
    <property type="molecule type" value="Genomic_DNA"/>
</dbReference>
<protein>
    <recommendedName>
        <fullName evidence="4">PiggyBac transposable element-derived protein 4 C-terminal zinc-ribbon domain-containing protein</fullName>
    </recommendedName>
</protein>
<sequence length="73" mass="8608">MGKILKISAPDGPRKKKPMSRLGARHMPEMMDTNHAERCRNKGCRSKTYMRCTKCKMFLCITKKRKCVQDYQR</sequence>
<evidence type="ECO:0000256" key="1">
    <source>
        <dbReference type="SAM" id="MobiDB-lite"/>
    </source>
</evidence>
<feature type="region of interest" description="Disordered" evidence="1">
    <location>
        <begin position="1"/>
        <end position="29"/>
    </location>
</feature>
<name>A0AAW1F6I0_ZOAVI</name>
<evidence type="ECO:0000313" key="2">
    <source>
        <dbReference type="EMBL" id="KAK9529947.1"/>
    </source>
</evidence>
<dbReference type="Proteomes" id="UP001488805">
    <property type="component" value="Unassembled WGS sequence"/>
</dbReference>
<keyword evidence="3" id="KW-1185">Reference proteome</keyword>
<evidence type="ECO:0000313" key="3">
    <source>
        <dbReference type="Proteomes" id="UP001488805"/>
    </source>
</evidence>
<accession>A0AAW1F6I0</accession>
<dbReference type="AlphaFoldDB" id="A0AAW1F6I0"/>
<evidence type="ECO:0008006" key="4">
    <source>
        <dbReference type="Google" id="ProtNLM"/>
    </source>
</evidence>
<gene>
    <name evidence="2" type="ORF">VZT92_011493</name>
</gene>
<comment type="caution">
    <text evidence="2">The sequence shown here is derived from an EMBL/GenBank/DDBJ whole genome shotgun (WGS) entry which is preliminary data.</text>
</comment>